<dbReference type="InterPro" id="IPR005467">
    <property type="entry name" value="His_kinase_dom"/>
</dbReference>
<dbReference type="AlphaFoldDB" id="A0A1I2SUA0"/>
<dbReference type="InterPro" id="IPR003018">
    <property type="entry name" value="GAF"/>
</dbReference>
<dbReference type="PANTHER" id="PTHR43065">
    <property type="entry name" value="SENSOR HISTIDINE KINASE"/>
    <property type="match status" value="1"/>
</dbReference>
<dbReference type="Gene3D" id="3.30.450.20">
    <property type="entry name" value="PAS domain"/>
    <property type="match status" value="3"/>
</dbReference>
<evidence type="ECO:0000313" key="9">
    <source>
        <dbReference type="EMBL" id="SFG55479.1"/>
    </source>
</evidence>
<dbReference type="EMBL" id="FOPM01000005">
    <property type="protein sequence ID" value="SFG55479.1"/>
    <property type="molecule type" value="Genomic_DNA"/>
</dbReference>
<dbReference type="InterPro" id="IPR003594">
    <property type="entry name" value="HATPase_dom"/>
</dbReference>
<dbReference type="STRING" id="582675.SAMN05192565_105167"/>
<keyword evidence="5" id="KW-0675">Receptor</keyword>
<sequence>MPADGPDYDGSVYDDLLEAEIARLPHGVVRVDALGTVRAANPAAAALLGQPSAMLVGRDFFRDLVPGANVPRGRGRFLAGLRGGRLDAGGRFALDRAEGPVRFDLRMRTDAPAREAWITLDSVEALAPRDAGRGAAAVERRERAEPVDVSVCEREPIHIPGSIQPDAVLLVADATDLRILAHSANVAEAFPGRATKLLGCPLDRLLPLAFVSRLREALAKGRLGGDQTIADRVYPDGAPACLAVAHAQAGRVLVELEGIPDRPGDFGSAHPSNAGPAVARLRAAQTVAEAAEATAREVRAMTGFDSVLVYRFDADWNGEAIAEAKAAAWSRSLLGLHFPASDIPAQARALYLRSRSRFVTDRDAEPVPILGDAALAETPVDLTFAQHRSLSPIHLEYQRNLGVNGSMSASIIVGGVLWGLLIGHHRRPLYVPPETRATASLMAEALAMRVQEIEGRRLWEAQQAHLAAEGRLVRRLTRSDDYVAALTDGDTTMLDLFEAEGAAIATEDGVTVIGLTPDPEAVCALRDWLRATVPPGEAGYSTHGLSAAYPPATTFADRASGLAAVFIDESRRNLLLWFRPEVPSTVSWGGDPRKPVTPGNESAPILPRRSFERWVEERRGFSKPWAAWQLSFATSLAQVVEGVVLRQRRTIIELTGLLADRERALEQKDVLSREIDHRVKNSLQIVSAFLQMQQRQTKDPEARQAFAETSARVMSVARVHDSLYQAESIEDVDLGQTIENLCRDLSGMAGDGHSIGITAESGVMVPYRKAVALSLIATELVTNAFKYAFREAAGGHIAVSISDRGDGRVRLRVCDDGEGLPDGWTERKPRGTGLGMKLVRAMLDQINATLEVANEKGACFTIDA</sequence>
<comment type="similarity">
    <text evidence="1">In the N-terminal section; belongs to the phytochrome family.</text>
</comment>
<dbReference type="Pfam" id="PF02518">
    <property type="entry name" value="HATPase_c"/>
    <property type="match status" value="1"/>
</dbReference>
<evidence type="ECO:0000256" key="3">
    <source>
        <dbReference type="ARBA" id="ARBA00022606"/>
    </source>
</evidence>
<gene>
    <name evidence="9" type="ORF">SAMN05192565_105167</name>
</gene>
<feature type="domain" description="Histidine kinase" evidence="7">
    <location>
        <begin position="674"/>
        <end position="864"/>
    </location>
</feature>
<dbReference type="Pfam" id="PF01590">
    <property type="entry name" value="GAF"/>
    <property type="match status" value="1"/>
</dbReference>
<dbReference type="Gene3D" id="3.30.565.10">
    <property type="entry name" value="Histidine kinase-like ATPase, C-terminal domain"/>
    <property type="match status" value="1"/>
</dbReference>
<evidence type="ECO:0000256" key="1">
    <source>
        <dbReference type="ARBA" id="ARBA00006402"/>
    </source>
</evidence>
<reference evidence="10" key="1">
    <citation type="submission" date="2016-10" db="EMBL/GenBank/DDBJ databases">
        <authorList>
            <person name="Varghese N."/>
            <person name="Submissions S."/>
        </authorList>
    </citation>
    <scope>NUCLEOTIDE SEQUENCE [LARGE SCALE GENOMIC DNA]</scope>
    <source>
        <strain evidence="10">Gh-105</strain>
    </source>
</reference>
<dbReference type="Gene3D" id="3.30.450.270">
    <property type="match status" value="1"/>
</dbReference>
<evidence type="ECO:0000256" key="4">
    <source>
        <dbReference type="ARBA" id="ARBA00022991"/>
    </source>
</evidence>
<dbReference type="InterPro" id="IPR000014">
    <property type="entry name" value="PAS"/>
</dbReference>
<dbReference type="SUPFAM" id="SSF55785">
    <property type="entry name" value="PYP-like sensor domain (PAS domain)"/>
    <property type="match status" value="2"/>
</dbReference>
<dbReference type="GO" id="GO:0006355">
    <property type="term" value="P:regulation of DNA-templated transcription"/>
    <property type="evidence" value="ECO:0007669"/>
    <property type="project" value="InterPro"/>
</dbReference>
<keyword evidence="3" id="KW-0716">Sensory transduction</keyword>
<feature type="domain" description="Phytochrome chromophore attachment site" evidence="6">
    <location>
        <begin position="286"/>
        <end position="444"/>
    </location>
</feature>
<dbReference type="SMART" id="SM00065">
    <property type="entry name" value="GAF"/>
    <property type="match status" value="1"/>
</dbReference>
<dbReference type="InterPro" id="IPR013515">
    <property type="entry name" value="Phytochrome_cen-reg"/>
</dbReference>
<dbReference type="PRINTS" id="PR01033">
    <property type="entry name" value="PHYTOCHROME"/>
</dbReference>
<dbReference type="PROSITE" id="PS50046">
    <property type="entry name" value="PHYTOCHROME_2"/>
    <property type="match status" value="1"/>
</dbReference>
<dbReference type="InterPro" id="IPR043150">
    <property type="entry name" value="Phytochrome_PHY_sf"/>
</dbReference>
<dbReference type="SMART" id="SM00387">
    <property type="entry name" value="HATPase_c"/>
    <property type="match status" value="1"/>
</dbReference>
<accession>A0A1I2SUA0</accession>
<keyword evidence="2" id="KW-0600">Photoreceptor protein</keyword>
<dbReference type="PANTHER" id="PTHR43065:SF23">
    <property type="entry name" value="SENSOR HISTIDINE KINASE PDTAS"/>
    <property type="match status" value="1"/>
</dbReference>
<dbReference type="InterPro" id="IPR035965">
    <property type="entry name" value="PAS-like_dom_sf"/>
</dbReference>
<dbReference type="PROSITE" id="PS50109">
    <property type="entry name" value="HIS_KIN"/>
    <property type="match status" value="1"/>
</dbReference>
<dbReference type="SMART" id="SM00091">
    <property type="entry name" value="PAS"/>
    <property type="match status" value="1"/>
</dbReference>
<dbReference type="InterPro" id="IPR016132">
    <property type="entry name" value="Phyto_chromo_attachment"/>
</dbReference>
<dbReference type="InterPro" id="IPR013654">
    <property type="entry name" value="PAS_2"/>
</dbReference>
<evidence type="ECO:0000259" key="6">
    <source>
        <dbReference type="PROSITE" id="PS50046"/>
    </source>
</evidence>
<dbReference type="Pfam" id="PF00360">
    <property type="entry name" value="PHY"/>
    <property type="match status" value="1"/>
</dbReference>
<dbReference type="InterPro" id="IPR011495">
    <property type="entry name" value="Sig_transdc_His_kin_sub2_dim/P"/>
</dbReference>
<dbReference type="GO" id="GO:0009584">
    <property type="term" value="P:detection of visible light"/>
    <property type="evidence" value="ECO:0007669"/>
    <property type="project" value="InterPro"/>
</dbReference>
<name>A0A1I2SUA0_9HYPH</name>
<dbReference type="PROSITE" id="PS50112">
    <property type="entry name" value="PAS"/>
    <property type="match status" value="1"/>
</dbReference>
<keyword evidence="10" id="KW-1185">Reference proteome</keyword>
<dbReference type="InterPro" id="IPR029016">
    <property type="entry name" value="GAF-like_dom_sf"/>
</dbReference>
<evidence type="ECO:0000256" key="2">
    <source>
        <dbReference type="ARBA" id="ARBA00022543"/>
    </source>
</evidence>
<dbReference type="Gene3D" id="3.30.450.40">
    <property type="match status" value="1"/>
</dbReference>
<dbReference type="SUPFAM" id="SSF55874">
    <property type="entry name" value="ATPase domain of HSP90 chaperone/DNA topoisomerase II/histidine kinase"/>
    <property type="match status" value="1"/>
</dbReference>
<dbReference type="SUPFAM" id="SSF55781">
    <property type="entry name" value="GAF domain-like"/>
    <property type="match status" value="2"/>
</dbReference>
<evidence type="ECO:0000259" key="8">
    <source>
        <dbReference type="PROSITE" id="PS50112"/>
    </source>
</evidence>
<dbReference type="InterPro" id="IPR036890">
    <property type="entry name" value="HATPase_C_sf"/>
</dbReference>
<proteinExistence type="inferred from homology"/>
<dbReference type="InterPro" id="IPR001294">
    <property type="entry name" value="Phytochrome"/>
</dbReference>
<organism evidence="9 10">
    <name type="scientific">Methylobacterium gossipiicola</name>
    <dbReference type="NCBI Taxonomy" id="582675"/>
    <lineage>
        <taxon>Bacteria</taxon>
        <taxon>Pseudomonadati</taxon>
        <taxon>Pseudomonadota</taxon>
        <taxon>Alphaproteobacteria</taxon>
        <taxon>Hyphomicrobiales</taxon>
        <taxon>Methylobacteriaceae</taxon>
        <taxon>Methylobacterium</taxon>
    </lineage>
</organism>
<evidence type="ECO:0000259" key="7">
    <source>
        <dbReference type="PROSITE" id="PS50109"/>
    </source>
</evidence>
<dbReference type="RefSeq" id="WP_091970125.1">
    <property type="nucleotide sequence ID" value="NZ_FOPM01000005.1"/>
</dbReference>
<dbReference type="OrthoDB" id="9760752at2"/>
<protein>
    <submittedName>
        <fullName evidence="9">Photoactive yellow protein</fullName>
    </submittedName>
</protein>
<evidence type="ECO:0000313" key="10">
    <source>
        <dbReference type="Proteomes" id="UP000199229"/>
    </source>
</evidence>
<dbReference type="Pfam" id="PF08446">
    <property type="entry name" value="PAS_2"/>
    <property type="match status" value="1"/>
</dbReference>
<feature type="domain" description="PAS" evidence="8">
    <location>
        <begin position="13"/>
        <end position="65"/>
    </location>
</feature>
<dbReference type="Proteomes" id="UP000199229">
    <property type="component" value="Unassembled WGS sequence"/>
</dbReference>
<dbReference type="GO" id="GO:0009881">
    <property type="term" value="F:photoreceptor activity"/>
    <property type="evidence" value="ECO:0007669"/>
    <property type="project" value="UniProtKB-KW"/>
</dbReference>
<dbReference type="Pfam" id="PF07568">
    <property type="entry name" value="HisKA_2"/>
    <property type="match status" value="1"/>
</dbReference>
<evidence type="ECO:0000256" key="5">
    <source>
        <dbReference type="ARBA" id="ARBA00023170"/>
    </source>
</evidence>
<keyword evidence="4" id="KW-0157">Chromophore</keyword>